<feature type="domain" description="HVO-0513-like N-terminal" evidence="4">
    <location>
        <begin position="16"/>
        <end position="150"/>
    </location>
</feature>
<evidence type="ECO:0000256" key="1">
    <source>
        <dbReference type="ARBA" id="ARBA00023015"/>
    </source>
</evidence>
<feature type="domain" description="HTH bat-type" evidence="3">
    <location>
        <begin position="159"/>
        <end position="210"/>
    </location>
</feature>
<keyword evidence="1" id="KW-0805">Transcription regulation</keyword>
<comment type="caution">
    <text evidence="5">The sequence shown here is derived from an EMBL/GenBank/DDBJ whole genome shotgun (WGS) entry which is preliminary data.</text>
</comment>
<dbReference type="Pfam" id="PF24278">
    <property type="entry name" value="HVO_0513_N"/>
    <property type="match status" value="1"/>
</dbReference>
<dbReference type="InterPro" id="IPR007050">
    <property type="entry name" value="HTH_bacterioopsin"/>
</dbReference>
<name>A0ABD6AUM0_9EURY</name>
<evidence type="ECO:0000256" key="2">
    <source>
        <dbReference type="ARBA" id="ARBA00023163"/>
    </source>
</evidence>
<proteinExistence type="predicted"/>
<sequence>MKYVRLTLTFPRAWRHPMHAYLDEDPTAEHSKMLSVSTTHESLTFGLFHVVAERDPYVERLASVESVLDFDVTPASDRGFYVFVREETREQVRTFERAFAHEGLLVVHPMTYLPRGKMQFTVVGPPAGLRSVVEGFPEELAATVDELGEYDHGGVGRRLTARQREALDAALDVGYYDVPRTDGVAAVAERLDCAPSTASTHLRKAEANLVREALD</sequence>
<evidence type="ECO:0000313" key="6">
    <source>
        <dbReference type="Proteomes" id="UP001597187"/>
    </source>
</evidence>
<dbReference type="RefSeq" id="WP_250873562.1">
    <property type="nucleotide sequence ID" value="NZ_JALXFV010000005.1"/>
</dbReference>
<protein>
    <submittedName>
        <fullName evidence="5">Helix-turn-helix domain-containing protein</fullName>
    </submittedName>
</protein>
<dbReference type="AlphaFoldDB" id="A0ABD6AUM0"/>
<dbReference type="Proteomes" id="UP001597187">
    <property type="component" value="Unassembled WGS sequence"/>
</dbReference>
<dbReference type="PANTHER" id="PTHR34236">
    <property type="entry name" value="DIMETHYL SULFOXIDE REDUCTASE TRANSCRIPTIONAL ACTIVATOR"/>
    <property type="match status" value="1"/>
</dbReference>
<keyword evidence="2" id="KW-0804">Transcription</keyword>
<dbReference type="EMBL" id="JBHUDC010000005">
    <property type="protein sequence ID" value="MFD1513585.1"/>
    <property type="molecule type" value="Genomic_DNA"/>
</dbReference>
<evidence type="ECO:0000259" key="3">
    <source>
        <dbReference type="Pfam" id="PF04967"/>
    </source>
</evidence>
<reference evidence="5 6" key="1">
    <citation type="journal article" date="2019" name="Int. J. Syst. Evol. Microbiol.">
        <title>The Global Catalogue of Microorganisms (GCM) 10K type strain sequencing project: providing services to taxonomists for standard genome sequencing and annotation.</title>
        <authorList>
            <consortium name="The Broad Institute Genomics Platform"/>
            <consortium name="The Broad Institute Genome Sequencing Center for Infectious Disease"/>
            <person name="Wu L."/>
            <person name="Ma J."/>
        </authorList>
    </citation>
    <scope>NUCLEOTIDE SEQUENCE [LARGE SCALE GENOMIC DNA]</scope>
    <source>
        <strain evidence="5 6">CGMCC 1.12563</strain>
    </source>
</reference>
<dbReference type="PANTHER" id="PTHR34236:SF1">
    <property type="entry name" value="DIMETHYL SULFOXIDE REDUCTASE TRANSCRIPTIONAL ACTIVATOR"/>
    <property type="match status" value="1"/>
</dbReference>
<gene>
    <name evidence="5" type="ORF">ACFSBT_09870</name>
</gene>
<organism evidence="5 6">
    <name type="scientific">Halomarina rubra</name>
    <dbReference type="NCBI Taxonomy" id="2071873"/>
    <lineage>
        <taxon>Archaea</taxon>
        <taxon>Methanobacteriati</taxon>
        <taxon>Methanobacteriota</taxon>
        <taxon>Stenosarchaea group</taxon>
        <taxon>Halobacteria</taxon>
        <taxon>Halobacteriales</taxon>
        <taxon>Natronomonadaceae</taxon>
        <taxon>Halomarina</taxon>
    </lineage>
</organism>
<keyword evidence="6" id="KW-1185">Reference proteome</keyword>
<dbReference type="Pfam" id="PF04967">
    <property type="entry name" value="HTH_10"/>
    <property type="match status" value="1"/>
</dbReference>
<accession>A0ABD6AUM0</accession>
<evidence type="ECO:0000313" key="5">
    <source>
        <dbReference type="EMBL" id="MFD1513585.1"/>
    </source>
</evidence>
<dbReference type="InterPro" id="IPR056493">
    <property type="entry name" value="HVO_0513_N"/>
</dbReference>
<evidence type="ECO:0000259" key="4">
    <source>
        <dbReference type="Pfam" id="PF24278"/>
    </source>
</evidence>